<comment type="caution">
    <text evidence="4">The sequence shown here is derived from an EMBL/GenBank/DDBJ whole genome shotgun (WGS) entry which is preliminary data.</text>
</comment>
<keyword evidence="4" id="KW-0969">Cilium</keyword>
<dbReference type="PANTHER" id="PTHR43384:SF4">
    <property type="entry name" value="CELLULOSE BIOSYNTHESIS PROTEIN BCSQ-RELATED"/>
    <property type="match status" value="1"/>
</dbReference>
<sequence length="300" mass="32848">MDQAGKLREMIQNRIEKKAETFESAEIASSAQRTRFICVTSGKGGVGKTNFSINLGIALCRLGKRTVVIDADLGLANVDVVAGTVPRYTLNNLLYSDMKLEDILGNGPEGLKIISGGSGMMDLLDLPQEKIQRLIFHFQELYQLFDVAIIDTGAGLSKSILAFSGASDDIIVVTTPEPTSLTDAYAMIKAISNEKLTTRIHIVINRAETTKEGNQYYDKISNASEKFLGKKLEKLGTVLEDVSVSKAVKKQTPLMVEYPGSIAAKNIEVIALRLTNENDSFDHVSMNRGGFVHRLMGIFR</sequence>
<dbReference type="GO" id="GO:0005524">
    <property type="term" value="F:ATP binding"/>
    <property type="evidence" value="ECO:0007669"/>
    <property type="project" value="UniProtKB-KW"/>
</dbReference>
<proteinExistence type="predicted"/>
<dbReference type="InterPro" id="IPR002586">
    <property type="entry name" value="CobQ/CobB/MinD/ParA_Nub-bd_dom"/>
</dbReference>
<dbReference type="AlphaFoldDB" id="A0AA45WUH5"/>
<dbReference type="GO" id="GO:0005829">
    <property type="term" value="C:cytosol"/>
    <property type="evidence" value="ECO:0007669"/>
    <property type="project" value="TreeGrafter"/>
</dbReference>
<keyword evidence="1" id="KW-0547">Nucleotide-binding</keyword>
<name>A0AA45WUH5_9CLOT</name>
<evidence type="ECO:0000256" key="1">
    <source>
        <dbReference type="ARBA" id="ARBA00022741"/>
    </source>
</evidence>
<gene>
    <name evidence="4" type="ORF">SAMN06296020_103136</name>
</gene>
<dbReference type="InterPro" id="IPR050625">
    <property type="entry name" value="ParA/MinD_ATPase"/>
</dbReference>
<dbReference type="CDD" id="cd02038">
    <property type="entry name" value="FlhG-like"/>
    <property type="match status" value="1"/>
</dbReference>
<dbReference type="Pfam" id="PF01656">
    <property type="entry name" value="CbiA"/>
    <property type="match status" value="1"/>
</dbReference>
<dbReference type="GO" id="GO:0016887">
    <property type="term" value="F:ATP hydrolysis activity"/>
    <property type="evidence" value="ECO:0007669"/>
    <property type="project" value="TreeGrafter"/>
</dbReference>
<dbReference type="GO" id="GO:0009898">
    <property type="term" value="C:cytoplasmic side of plasma membrane"/>
    <property type="evidence" value="ECO:0007669"/>
    <property type="project" value="TreeGrafter"/>
</dbReference>
<dbReference type="InterPro" id="IPR025501">
    <property type="entry name" value="MinD_FleN"/>
</dbReference>
<keyword evidence="4" id="KW-0966">Cell projection</keyword>
<dbReference type="Gene3D" id="3.40.50.300">
    <property type="entry name" value="P-loop containing nucleotide triphosphate hydrolases"/>
    <property type="match status" value="1"/>
</dbReference>
<dbReference type="InterPro" id="IPR027417">
    <property type="entry name" value="P-loop_NTPase"/>
</dbReference>
<dbReference type="Proteomes" id="UP001158066">
    <property type="component" value="Unassembled WGS sequence"/>
</dbReference>
<dbReference type="EMBL" id="FXUF01000003">
    <property type="protein sequence ID" value="SMP47366.1"/>
    <property type="molecule type" value="Genomic_DNA"/>
</dbReference>
<accession>A0AA45WUH5</accession>
<keyword evidence="4" id="KW-0282">Flagellum</keyword>
<evidence type="ECO:0000313" key="4">
    <source>
        <dbReference type="EMBL" id="SMP47366.1"/>
    </source>
</evidence>
<feature type="domain" description="CobQ/CobB/MinD/ParA nucleotide binding" evidence="3">
    <location>
        <begin position="37"/>
        <end position="253"/>
    </location>
</feature>
<evidence type="ECO:0000256" key="2">
    <source>
        <dbReference type="ARBA" id="ARBA00022840"/>
    </source>
</evidence>
<dbReference type="GO" id="GO:0051782">
    <property type="term" value="P:negative regulation of cell division"/>
    <property type="evidence" value="ECO:0007669"/>
    <property type="project" value="TreeGrafter"/>
</dbReference>
<evidence type="ECO:0000259" key="3">
    <source>
        <dbReference type="Pfam" id="PF01656"/>
    </source>
</evidence>
<dbReference type="PIRSF" id="PIRSF003092">
    <property type="entry name" value="MinD"/>
    <property type="match status" value="1"/>
</dbReference>
<reference evidence="4" key="1">
    <citation type="submission" date="2017-05" db="EMBL/GenBank/DDBJ databases">
        <authorList>
            <person name="Varghese N."/>
            <person name="Submissions S."/>
        </authorList>
    </citation>
    <scope>NUCLEOTIDE SEQUENCE</scope>
    <source>
        <strain evidence="4">Su22</strain>
    </source>
</reference>
<protein>
    <submittedName>
        <fullName evidence="4">Flagellar biosynthesis protein FlhG</fullName>
    </submittedName>
</protein>
<dbReference type="InterPro" id="IPR033875">
    <property type="entry name" value="FlhG"/>
</dbReference>
<dbReference type="SUPFAM" id="SSF52540">
    <property type="entry name" value="P-loop containing nucleoside triphosphate hydrolases"/>
    <property type="match status" value="1"/>
</dbReference>
<dbReference type="PANTHER" id="PTHR43384">
    <property type="entry name" value="SEPTUM SITE-DETERMINING PROTEIN MIND HOMOLOG, CHLOROPLASTIC-RELATED"/>
    <property type="match status" value="1"/>
</dbReference>
<organism evidence="4 5">
    <name type="scientific">Anoxynatronum buryatiense</name>
    <dbReference type="NCBI Taxonomy" id="489973"/>
    <lineage>
        <taxon>Bacteria</taxon>
        <taxon>Bacillati</taxon>
        <taxon>Bacillota</taxon>
        <taxon>Clostridia</taxon>
        <taxon>Eubacteriales</taxon>
        <taxon>Clostridiaceae</taxon>
        <taxon>Anoxynatronum</taxon>
    </lineage>
</organism>
<keyword evidence="5" id="KW-1185">Reference proteome</keyword>
<dbReference type="RefSeq" id="WP_283408412.1">
    <property type="nucleotide sequence ID" value="NZ_FXUF01000003.1"/>
</dbReference>
<evidence type="ECO:0000313" key="5">
    <source>
        <dbReference type="Proteomes" id="UP001158066"/>
    </source>
</evidence>
<keyword evidence="2" id="KW-0067">ATP-binding</keyword>